<dbReference type="EMBL" id="LGCL01000021">
    <property type="protein sequence ID" value="KPL77808.1"/>
    <property type="molecule type" value="Genomic_DNA"/>
</dbReference>
<dbReference type="AlphaFoldDB" id="A0A0P6Y823"/>
<dbReference type="OrthoDB" id="160168at2"/>
<gene>
    <name evidence="3" type="ORF">ADN00_07930</name>
</gene>
<dbReference type="SUPFAM" id="SSF49344">
    <property type="entry name" value="CBD9-like"/>
    <property type="match status" value="1"/>
</dbReference>
<reference evidence="3 4" key="1">
    <citation type="submission" date="2015-07" db="EMBL/GenBank/DDBJ databases">
        <title>Genome sequence of Ornatilinea apprima DSM 23815.</title>
        <authorList>
            <person name="Hemp J."/>
            <person name="Ward L.M."/>
            <person name="Pace L.A."/>
            <person name="Fischer W.W."/>
        </authorList>
    </citation>
    <scope>NUCLEOTIDE SEQUENCE [LARGE SCALE GENOMIC DNA]</scope>
    <source>
        <strain evidence="3 4">P3M-1</strain>
    </source>
</reference>
<keyword evidence="1" id="KW-0732">Signal</keyword>
<keyword evidence="4" id="KW-1185">Reference proteome</keyword>
<dbReference type="PROSITE" id="PS51257">
    <property type="entry name" value="PROKAR_LIPOPROTEIN"/>
    <property type="match status" value="1"/>
</dbReference>
<feature type="domain" description="Carbohydrate-binding" evidence="2">
    <location>
        <begin position="115"/>
        <end position="309"/>
    </location>
</feature>
<dbReference type="GO" id="GO:0004553">
    <property type="term" value="F:hydrolase activity, hydrolyzing O-glycosyl compounds"/>
    <property type="evidence" value="ECO:0007669"/>
    <property type="project" value="InterPro"/>
</dbReference>
<dbReference type="InterPro" id="IPR010502">
    <property type="entry name" value="Carb-bd_dom_fam9"/>
</dbReference>
<proteinExistence type="predicted"/>
<feature type="chain" id="PRO_5006133398" description="Carbohydrate-binding domain-containing protein" evidence="1">
    <location>
        <begin position="23"/>
        <end position="309"/>
    </location>
</feature>
<feature type="signal peptide" evidence="1">
    <location>
        <begin position="1"/>
        <end position="22"/>
    </location>
</feature>
<evidence type="ECO:0000256" key="1">
    <source>
        <dbReference type="SAM" id="SignalP"/>
    </source>
</evidence>
<dbReference type="Proteomes" id="UP000050417">
    <property type="component" value="Unassembled WGS sequence"/>
</dbReference>
<dbReference type="Pfam" id="PF06452">
    <property type="entry name" value="CBM9_1"/>
    <property type="match status" value="1"/>
</dbReference>
<evidence type="ECO:0000313" key="3">
    <source>
        <dbReference type="EMBL" id="KPL77808.1"/>
    </source>
</evidence>
<dbReference type="STRING" id="1134406.ADN00_07930"/>
<organism evidence="3 4">
    <name type="scientific">Ornatilinea apprima</name>
    <dbReference type="NCBI Taxonomy" id="1134406"/>
    <lineage>
        <taxon>Bacteria</taxon>
        <taxon>Bacillati</taxon>
        <taxon>Chloroflexota</taxon>
        <taxon>Anaerolineae</taxon>
        <taxon>Anaerolineales</taxon>
        <taxon>Anaerolineaceae</taxon>
        <taxon>Ornatilinea</taxon>
    </lineage>
</organism>
<dbReference type="GO" id="GO:0030246">
    <property type="term" value="F:carbohydrate binding"/>
    <property type="evidence" value="ECO:0007669"/>
    <property type="project" value="InterPro"/>
</dbReference>
<dbReference type="RefSeq" id="WP_075062452.1">
    <property type="nucleotide sequence ID" value="NZ_LGCL01000021.1"/>
</dbReference>
<evidence type="ECO:0000313" key="4">
    <source>
        <dbReference type="Proteomes" id="UP000050417"/>
    </source>
</evidence>
<sequence length="309" mass="33082">MKKNSRVLAAIGILILVSLACTAPIALPGGGDEEPTPNLTMTALFSVPELATSTSAPVVVVTNTPVVSTATAIPSATALPPTATSTNTSAPTATSIPARGMVVSAAYLSGGIDLDGVWDEWNTKAYPMKNVVYGKSNWTGEEDLEGSYRIGWNNSYLFIAVKVRDEQYEQHASGADMYKGDSIELLLDTNLYDDFYTTELSPDDHQLGISAGKNGTDDGEEVYLWFPTGKTGLRDSVQIGKSLEDGVYRIEAAIPWSVFGITPTSGMHLGFALSASDNDVSWDEQQTMVSSIATRRLTNPTTWGELILQ</sequence>
<evidence type="ECO:0000259" key="2">
    <source>
        <dbReference type="Pfam" id="PF06452"/>
    </source>
</evidence>
<dbReference type="Gene3D" id="2.60.40.1190">
    <property type="match status" value="1"/>
</dbReference>
<name>A0A0P6Y823_9CHLR</name>
<dbReference type="GO" id="GO:0016052">
    <property type="term" value="P:carbohydrate catabolic process"/>
    <property type="evidence" value="ECO:0007669"/>
    <property type="project" value="InterPro"/>
</dbReference>
<comment type="caution">
    <text evidence="3">The sequence shown here is derived from an EMBL/GenBank/DDBJ whole genome shotgun (WGS) entry which is preliminary data.</text>
</comment>
<protein>
    <recommendedName>
        <fullName evidence="2">Carbohydrate-binding domain-containing protein</fullName>
    </recommendedName>
</protein>
<accession>A0A0P6Y823</accession>